<dbReference type="Proteomes" id="UP000289708">
    <property type="component" value="Unassembled WGS sequence"/>
</dbReference>
<dbReference type="AlphaFoldDB" id="A0A4Q0M4K5"/>
<dbReference type="EMBL" id="RYFI01000030">
    <property type="protein sequence ID" value="RXF67835.1"/>
    <property type="molecule type" value="Genomic_DNA"/>
</dbReference>
<dbReference type="RefSeq" id="WP_128779395.1">
    <property type="nucleotide sequence ID" value="NZ_RYFI01000030.1"/>
</dbReference>
<reference evidence="1 2" key="1">
    <citation type="submission" date="2018-12" db="EMBL/GenBank/DDBJ databases">
        <title>bacterium Hansschlegelia zhihuaiae S113.</title>
        <authorList>
            <person name="He J."/>
        </authorList>
    </citation>
    <scope>NUCLEOTIDE SEQUENCE [LARGE SCALE GENOMIC DNA]</scope>
    <source>
        <strain evidence="1 2">S 113</strain>
    </source>
</reference>
<keyword evidence="2" id="KW-1185">Reference proteome</keyword>
<protein>
    <submittedName>
        <fullName evidence="1">Uncharacterized protein</fullName>
    </submittedName>
</protein>
<gene>
    <name evidence="1" type="ORF">EK403_20915</name>
</gene>
<proteinExistence type="predicted"/>
<comment type="caution">
    <text evidence="1">The sequence shown here is derived from an EMBL/GenBank/DDBJ whole genome shotgun (WGS) entry which is preliminary data.</text>
</comment>
<dbReference type="OrthoDB" id="8450124at2"/>
<organism evidence="1 2">
    <name type="scientific">Hansschlegelia zhihuaiae</name>
    <dbReference type="NCBI Taxonomy" id="405005"/>
    <lineage>
        <taxon>Bacteria</taxon>
        <taxon>Pseudomonadati</taxon>
        <taxon>Pseudomonadota</taxon>
        <taxon>Alphaproteobacteria</taxon>
        <taxon>Hyphomicrobiales</taxon>
        <taxon>Methylopilaceae</taxon>
        <taxon>Hansschlegelia</taxon>
    </lineage>
</organism>
<evidence type="ECO:0000313" key="2">
    <source>
        <dbReference type="Proteomes" id="UP000289708"/>
    </source>
</evidence>
<sequence length="107" mass="11486">MATISVGQAMEIIAEQAADYAAAGKPDLDDRVRALADSISAAVDGPTMNAPRFFASLFERLDAATEATSSPKEGRRDQPAEDELYGQHLFFAAMAHQFRLRLEAAAA</sequence>
<name>A0A4Q0M4K5_9HYPH</name>
<accession>A0A4Q0M4K5</accession>
<evidence type="ECO:0000313" key="1">
    <source>
        <dbReference type="EMBL" id="RXF67835.1"/>
    </source>
</evidence>